<sequence>MESIIDGEQASRLIGAQLESLDDDGFVTGAVKIASTALGAQPCSGMINQDATHELCGDGVEVSAVSKGRFALLYKLQVDLVDQSGGLEGVIGAFLAHVLVGTAMEFCVNQRHEAFNDGFVAARQTHEQSGDLVG</sequence>
<protein>
    <submittedName>
        <fullName evidence="1">Uncharacterized protein</fullName>
    </submittedName>
</protein>
<gene>
    <name evidence="1" type="ORF">CARN3_0555</name>
</gene>
<evidence type="ECO:0000313" key="1">
    <source>
        <dbReference type="EMBL" id="CBH99617.1"/>
    </source>
</evidence>
<accession>E6PXF8</accession>
<name>E6PXF8_9ZZZZ</name>
<reference evidence="1" key="1">
    <citation type="submission" date="2009-10" db="EMBL/GenBank/DDBJ databases">
        <title>Diversity of trophic interactions inside an arsenic-rich microbial ecosystem.</title>
        <authorList>
            <person name="Bertin P.N."/>
            <person name="Heinrich-Salmeron A."/>
            <person name="Pelletier E."/>
            <person name="Goulhen-Chollet F."/>
            <person name="Arsene-Ploetze F."/>
            <person name="Gallien S."/>
            <person name="Calteau A."/>
            <person name="Vallenet D."/>
            <person name="Casiot C."/>
            <person name="Chane-Woon-Ming B."/>
            <person name="Giloteaux L."/>
            <person name="Barakat M."/>
            <person name="Bonnefoy V."/>
            <person name="Bruneel O."/>
            <person name="Chandler M."/>
            <person name="Cleiss J."/>
            <person name="Duran R."/>
            <person name="Elbaz-Poulichet F."/>
            <person name="Fonknechten N."/>
            <person name="Lauga B."/>
            <person name="Mornico D."/>
            <person name="Ortet P."/>
            <person name="Schaeffer C."/>
            <person name="Siguier P."/>
            <person name="Alexander Thil Smith A."/>
            <person name="Van Dorsselaer A."/>
            <person name="Weissenbach J."/>
            <person name="Medigue C."/>
            <person name="Le Paslier D."/>
        </authorList>
    </citation>
    <scope>NUCLEOTIDE SEQUENCE</scope>
</reference>
<comment type="caution">
    <text evidence="1">The sequence shown here is derived from an EMBL/GenBank/DDBJ whole genome shotgun (WGS) entry which is preliminary data.</text>
</comment>
<dbReference type="EMBL" id="CABN01000033">
    <property type="protein sequence ID" value="CBH99617.1"/>
    <property type="molecule type" value="Genomic_DNA"/>
</dbReference>
<dbReference type="AlphaFoldDB" id="E6PXF8"/>
<proteinExistence type="predicted"/>
<organism evidence="1">
    <name type="scientific">mine drainage metagenome</name>
    <dbReference type="NCBI Taxonomy" id="410659"/>
    <lineage>
        <taxon>unclassified sequences</taxon>
        <taxon>metagenomes</taxon>
        <taxon>ecological metagenomes</taxon>
    </lineage>
</organism>